<reference evidence="3 4" key="1">
    <citation type="submission" date="2013-02" db="EMBL/GenBank/DDBJ databases">
        <title>Genome sequence of Clostridium saccharoperbutylacetonicum N1-4(HMT).</title>
        <authorList>
            <person name="Poehlein A."/>
            <person name="Daniel R."/>
        </authorList>
    </citation>
    <scope>NUCLEOTIDE SEQUENCE [LARGE SCALE GENOMIC DNA]</scope>
    <source>
        <strain evidence="4">N1-4(HMT)</strain>
    </source>
</reference>
<dbReference type="SUPFAM" id="SSF53474">
    <property type="entry name" value="alpha/beta-Hydrolases"/>
    <property type="match status" value="1"/>
</dbReference>
<sequence length="301" mass="34357">MLIEKINLWNDNEDVTLTAYILDNEHETRLKKRPTIIICPGGGFLYTSNREAEPIAMKFAGEGYNTFVLRYTTYFNSGKVDFNNLPDGNRQAKYPQPLFDLARAILTVRENADKWAVDNNKIFVCGFSAGGYLAASLGVHWQDELLKEKFNVNSDLFKPNGMILGYPLLDNILMKELLLEVNDKSLEQYWRLSCYSLSGESEPSDEYLKKLSPVNHVCQNTPPTFMWHTANDELVSVRNSINFATELSKNKIPYELHIFEAGSHGLALCNEVTAKDETQIKPEVQVWFDMALTWLKAQVKK</sequence>
<dbReference type="KEGG" id="csr:Cspa_c18860"/>
<evidence type="ECO:0000256" key="1">
    <source>
        <dbReference type="ARBA" id="ARBA00022801"/>
    </source>
</evidence>
<dbReference type="PATRIC" id="fig|931276.5.peg.1873"/>
<organism evidence="3 4">
    <name type="scientific">Clostridium saccharoperbutylacetonicum N1-4(HMT)</name>
    <dbReference type="NCBI Taxonomy" id="931276"/>
    <lineage>
        <taxon>Bacteria</taxon>
        <taxon>Bacillati</taxon>
        <taxon>Bacillota</taxon>
        <taxon>Clostridia</taxon>
        <taxon>Eubacteriales</taxon>
        <taxon>Clostridiaceae</taxon>
        <taxon>Clostridium</taxon>
    </lineage>
</organism>
<dbReference type="PANTHER" id="PTHR48081">
    <property type="entry name" value="AB HYDROLASE SUPERFAMILY PROTEIN C4A8.06C"/>
    <property type="match status" value="1"/>
</dbReference>
<keyword evidence="1" id="KW-0378">Hydrolase</keyword>
<dbReference type="Pfam" id="PF20434">
    <property type="entry name" value="BD-FAE"/>
    <property type="match status" value="1"/>
</dbReference>
<keyword evidence="4" id="KW-1185">Reference proteome</keyword>
<feature type="domain" description="BD-FAE-like" evidence="2">
    <location>
        <begin position="31"/>
        <end position="247"/>
    </location>
</feature>
<dbReference type="Proteomes" id="UP000011728">
    <property type="component" value="Chromosome"/>
</dbReference>
<dbReference type="InterPro" id="IPR050300">
    <property type="entry name" value="GDXG_lipolytic_enzyme"/>
</dbReference>
<evidence type="ECO:0000313" key="3">
    <source>
        <dbReference type="EMBL" id="AGF55656.1"/>
    </source>
</evidence>
<dbReference type="GO" id="GO:0016787">
    <property type="term" value="F:hydrolase activity"/>
    <property type="evidence" value="ECO:0007669"/>
    <property type="project" value="UniProtKB-KW"/>
</dbReference>
<dbReference type="Gene3D" id="3.40.50.1820">
    <property type="entry name" value="alpha/beta hydrolase"/>
    <property type="match status" value="1"/>
</dbReference>
<dbReference type="RefSeq" id="WP_015391977.1">
    <property type="nucleotide sequence ID" value="NC_020291.1"/>
</dbReference>
<dbReference type="OrthoDB" id="9794725at2"/>
<evidence type="ECO:0000313" key="4">
    <source>
        <dbReference type="Proteomes" id="UP000011728"/>
    </source>
</evidence>
<dbReference type="PANTHER" id="PTHR48081:SF6">
    <property type="entry name" value="PEPTIDASE S9 PROLYL OLIGOPEPTIDASE CATALYTIC DOMAIN-CONTAINING PROTEIN"/>
    <property type="match status" value="1"/>
</dbReference>
<dbReference type="EMBL" id="CP004121">
    <property type="protein sequence ID" value="AGF55656.1"/>
    <property type="molecule type" value="Genomic_DNA"/>
</dbReference>
<dbReference type="HOGENOM" id="CLU_012494_5_2_9"/>
<dbReference type="AlphaFoldDB" id="M1MLJ5"/>
<dbReference type="InterPro" id="IPR029058">
    <property type="entry name" value="AB_hydrolase_fold"/>
</dbReference>
<dbReference type="InterPro" id="IPR049492">
    <property type="entry name" value="BD-FAE-like_dom"/>
</dbReference>
<name>M1MLJ5_9CLOT</name>
<accession>M1MLJ5</accession>
<proteinExistence type="predicted"/>
<protein>
    <submittedName>
        <fullName evidence="3">Esterase/lipase</fullName>
    </submittedName>
</protein>
<gene>
    <name evidence="3" type="ORF">Cspa_c18860</name>
</gene>
<evidence type="ECO:0000259" key="2">
    <source>
        <dbReference type="Pfam" id="PF20434"/>
    </source>
</evidence>
<dbReference type="eggNOG" id="COG0657">
    <property type="taxonomic scope" value="Bacteria"/>
</dbReference>